<dbReference type="GO" id="GO:0051377">
    <property type="term" value="F:mannose-ethanolamine phosphotransferase activity"/>
    <property type="evidence" value="ECO:0007669"/>
    <property type="project" value="UniProtKB-UniRule"/>
</dbReference>
<dbReference type="InterPro" id="IPR017850">
    <property type="entry name" value="Alkaline_phosphatase_core_sf"/>
</dbReference>
<protein>
    <recommendedName>
        <fullName evidence="4 14">GPI ethanolamine phosphate transferase 1</fullName>
        <ecNumber evidence="14">2.-.-.-</ecNumber>
    </recommendedName>
</protein>
<keyword evidence="10 14" id="KW-0472">Membrane</keyword>
<dbReference type="PANTHER" id="PTHR12250:SF0">
    <property type="entry name" value="GPI ETHANOLAMINE PHOSPHATE TRANSFERASE 1"/>
    <property type="match status" value="1"/>
</dbReference>
<accession>A0AAN6T3J8</accession>
<feature type="transmembrane region" description="Helical" evidence="14">
    <location>
        <begin position="766"/>
        <end position="785"/>
    </location>
</feature>
<evidence type="ECO:0000313" key="18">
    <source>
        <dbReference type="Proteomes" id="UP001305647"/>
    </source>
</evidence>
<dbReference type="InterPro" id="IPR037671">
    <property type="entry name" value="PIGN_N"/>
</dbReference>
<dbReference type="FunFam" id="3.40.720.10:FF:000015">
    <property type="entry name" value="GPI ethanolamine phosphate transferase 1"/>
    <property type="match status" value="1"/>
</dbReference>
<dbReference type="SUPFAM" id="SSF53649">
    <property type="entry name" value="Alkaline phosphatase-like"/>
    <property type="match status" value="1"/>
</dbReference>
<evidence type="ECO:0000256" key="12">
    <source>
        <dbReference type="ARBA" id="ARBA00023316"/>
    </source>
</evidence>
<feature type="transmembrane region" description="Helical" evidence="14">
    <location>
        <begin position="847"/>
        <end position="869"/>
    </location>
</feature>
<keyword evidence="18" id="KW-1185">Reference proteome</keyword>
<dbReference type="GO" id="GO:0005789">
    <property type="term" value="C:endoplasmic reticulum membrane"/>
    <property type="evidence" value="ECO:0007669"/>
    <property type="project" value="UniProtKB-SubCell"/>
</dbReference>
<keyword evidence="5 14" id="KW-0337">GPI-anchor biosynthesis</keyword>
<dbReference type="InterPro" id="IPR007070">
    <property type="entry name" value="GPI_EtnP_transferase_1"/>
</dbReference>
<dbReference type="CDD" id="cd16020">
    <property type="entry name" value="GPI_EPT_1"/>
    <property type="match status" value="1"/>
</dbReference>
<name>A0AAN6T3J8_9PEZI</name>
<dbReference type="InterPro" id="IPR002591">
    <property type="entry name" value="Phosphodiest/P_Trfase"/>
</dbReference>
<reference evidence="17" key="1">
    <citation type="journal article" date="2023" name="Mol. Phylogenet. Evol.">
        <title>Genome-scale phylogeny and comparative genomics of the fungal order Sordariales.</title>
        <authorList>
            <person name="Hensen N."/>
            <person name="Bonometti L."/>
            <person name="Westerberg I."/>
            <person name="Brannstrom I.O."/>
            <person name="Guillou S."/>
            <person name="Cros-Aarteil S."/>
            <person name="Calhoun S."/>
            <person name="Haridas S."/>
            <person name="Kuo A."/>
            <person name="Mondo S."/>
            <person name="Pangilinan J."/>
            <person name="Riley R."/>
            <person name="LaButti K."/>
            <person name="Andreopoulos B."/>
            <person name="Lipzen A."/>
            <person name="Chen C."/>
            <person name="Yan M."/>
            <person name="Daum C."/>
            <person name="Ng V."/>
            <person name="Clum A."/>
            <person name="Steindorff A."/>
            <person name="Ohm R.A."/>
            <person name="Martin F."/>
            <person name="Silar P."/>
            <person name="Natvig D.O."/>
            <person name="Lalanne C."/>
            <person name="Gautier V."/>
            <person name="Ament-Velasquez S.L."/>
            <person name="Kruys A."/>
            <person name="Hutchinson M.I."/>
            <person name="Powell A.J."/>
            <person name="Barry K."/>
            <person name="Miller A.N."/>
            <person name="Grigoriev I.V."/>
            <person name="Debuchy R."/>
            <person name="Gladieux P."/>
            <person name="Hiltunen Thoren M."/>
            <person name="Johannesson H."/>
        </authorList>
    </citation>
    <scope>NUCLEOTIDE SEQUENCE</scope>
    <source>
        <strain evidence="17">CBS 757.83</strain>
    </source>
</reference>
<feature type="transmembrane region" description="Helical" evidence="14">
    <location>
        <begin position="638"/>
        <end position="658"/>
    </location>
</feature>
<evidence type="ECO:0000256" key="7">
    <source>
        <dbReference type="ARBA" id="ARBA00022692"/>
    </source>
</evidence>
<keyword evidence="11" id="KW-0325">Glycoprotein</keyword>
<dbReference type="Gene3D" id="3.40.720.10">
    <property type="entry name" value="Alkaline Phosphatase, subunit A"/>
    <property type="match status" value="1"/>
</dbReference>
<dbReference type="InterPro" id="IPR017852">
    <property type="entry name" value="GPI_EtnP_transferase_1_C"/>
</dbReference>
<feature type="domain" description="GPI ethanolamine phosphate transferase 1 C-terminal" evidence="16">
    <location>
        <begin position="450"/>
        <end position="945"/>
    </location>
</feature>
<keyword evidence="8 14" id="KW-0256">Endoplasmic reticulum</keyword>
<feature type="transmembrane region" description="Helical" evidence="14">
    <location>
        <begin position="889"/>
        <end position="909"/>
    </location>
</feature>
<evidence type="ECO:0000256" key="9">
    <source>
        <dbReference type="ARBA" id="ARBA00022989"/>
    </source>
</evidence>
<feature type="compositionally biased region" description="Low complexity" evidence="15">
    <location>
        <begin position="789"/>
        <end position="815"/>
    </location>
</feature>
<keyword evidence="6 14" id="KW-0808">Transferase</keyword>
<feature type="transmembrane region" description="Helical" evidence="14">
    <location>
        <begin position="614"/>
        <end position="632"/>
    </location>
</feature>
<comment type="similarity">
    <text evidence="3 14">Belongs to the PIGG/PIGN/PIGO family. PIGN subfamily.</text>
</comment>
<evidence type="ECO:0000256" key="14">
    <source>
        <dbReference type="RuleBase" id="RU367138"/>
    </source>
</evidence>
<evidence type="ECO:0000256" key="6">
    <source>
        <dbReference type="ARBA" id="ARBA00022679"/>
    </source>
</evidence>
<evidence type="ECO:0000256" key="1">
    <source>
        <dbReference type="ARBA" id="ARBA00004477"/>
    </source>
</evidence>
<evidence type="ECO:0000256" key="4">
    <source>
        <dbReference type="ARBA" id="ARBA00020831"/>
    </source>
</evidence>
<comment type="function">
    <text evidence="13 14">Ethanolamine phosphate transferase involved in glycosylphosphatidylinositol-anchor biosynthesis. Transfers ethanolamine phosphate to the first alpha-1,4-linked mannose of the glycosylphosphatidylinositol precursor of GPI-anchor.</text>
</comment>
<comment type="subcellular location">
    <subcellularLocation>
        <location evidence="1 14">Endoplasmic reticulum membrane</location>
        <topology evidence="1 14">Multi-pass membrane protein</topology>
    </subcellularLocation>
</comment>
<dbReference type="EC" id="2.-.-.-" evidence="14"/>
<evidence type="ECO:0000256" key="8">
    <source>
        <dbReference type="ARBA" id="ARBA00022824"/>
    </source>
</evidence>
<sequence>MAFSPRFRFLAIAVIFHFVYIFSIFDIYFVSPIVSGMRLFQIERPPSTPAPADRLVLFVGDGLRADKAFQSHPEPYPKSDDDLVPRPLAPFLRSRVLEEGTFGVSHTRVPTESRPGHVALIAGLYEDVSAVTTGWKLNPVNFDSLFNRSQHTWSWGSPDILPMFQYGAVPGRVDAYMYGAELEDFSSDAVALDLWVFDHVKEFFAEARTNKTLDDAIRQDKVVFFLHLLGLDTNGHGFRPYSKEYLHNIKVVDYGVREITELINDFYGDDRTAFVFTADHGMSDWGSHGDGHPDNTRTPLIAWGSGVAKPQLYPGEVAPGHDEYSSDWNFDHVRRHDVEQADVAALMAFLVGTEFPANSVGELPLSFLTADLREKAEASLVNAQGILEQYRVKEEKKKLTELRYRPYRPLSDEGLEPERRVAHIRQLIEAGSHEEAIEESAALLKVGLGGLRYLQTYDWLFLRALITMGYLGWVAYALTTVVDLHVLHGRVQPSRTLAGTLVSSSVLTALYASFVISKSPLTYYAYAFFPVFFWEEVYARRESLVMGRKEHFAHVKSGGSLASLFFNCAVYIGIIESLALGYIHREVLTVLFIIGAFWPLSFGFAFLQQHAALYITWFLSCIAMSSFTLLPAMKTEDVNLIILGGVLMVLVGILYLVLEDFVLADFTWSDEPSRRHHVSRTLVGIQIGLTLLSIVVTRSSALSMQAKQGLPRGNQIVGWFVLVASLLMPLAHRLQPNNHYMHRIMVIFLTCAPTFVILTISYEGLFYLAFSAILVSWVRLEHAVFKFSAPPSSSSSTNTTTNGAAAPAQANGSSTPAKQPQPPLEEETSEPLTTSPFRPLTLHDARVALFFFVLLQSAFFSTGNVASISSFSLESVARLIPIFNPFTQGAMLILKIMIPFALISANLGILNKRLGIAPSALLMLVMAISDILTLYFFWVVRDEGSWLEIGSTISHFVIASLLCIFVAALEGVSAVFIAGVEVGGDVAKAVAGGQVTEVLLERVNEAVERLPPAIASDDGAGAE</sequence>
<dbReference type="GO" id="GO:0006506">
    <property type="term" value="P:GPI anchor biosynthetic process"/>
    <property type="evidence" value="ECO:0007669"/>
    <property type="project" value="UniProtKB-KW"/>
</dbReference>
<feature type="transmembrane region" description="Helical" evidence="14">
    <location>
        <begin position="496"/>
        <end position="517"/>
    </location>
</feature>
<dbReference type="Pfam" id="PF01663">
    <property type="entry name" value="Phosphodiest"/>
    <property type="match status" value="1"/>
</dbReference>
<proteinExistence type="inferred from homology"/>
<feature type="transmembrane region" description="Helical" evidence="14">
    <location>
        <begin position="952"/>
        <end position="978"/>
    </location>
</feature>
<feature type="transmembrane region" description="Helical" evidence="14">
    <location>
        <begin position="560"/>
        <end position="583"/>
    </location>
</feature>
<dbReference type="EMBL" id="MU863628">
    <property type="protein sequence ID" value="KAK4103513.1"/>
    <property type="molecule type" value="Genomic_DNA"/>
</dbReference>
<dbReference type="PANTHER" id="PTHR12250">
    <property type="entry name" value="PHOSPHATIDYLINOSITOL GLYCAN, CLASS N"/>
    <property type="match status" value="1"/>
</dbReference>
<evidence type="ECO:0000313" key="17">
    <source>
        <dbReference type="EMBL" id="KAK4103513.1"/>
    </source>
</evidence>
<feature type="transmembrane region" description="Helical" evidence="14">
    <location>
        <begin position="7"/>
        <end position="30"/>
    </location>
</feature>
<evidence type="ECO:0000259" key="16">
    <source>
        <dbReference type="Pfam" id="PF04987"/>
    </source>
</evidence>
<evidence type="ECO:0000256" key="10">
    <source>
        <dbReference type="ARBA" id="ARBA00023136"/>
    </source>
</evidence>
<dbReference type="GO" id="GO:0071555">
    <property type="term" value="P:cell wall organization"/>
    <property type="evidence" value="ECO:0007669"/>
    <property type="project" value="UniProtKB-KW"/>
</dbReference>
<feature type="transmembrane region" description="Helical" evidence="14">
    <location>
        <begin position="716"/>
        <end position="732"/>
    </location>
</feature>
<keyword evidence="12" id="KW-0961">Cell wall biogenesis/degradation</keyword>
<reference evidence="17" key="2">
    <citation type="submission" date="2023-05" db="EMBL/GenBank/DDBJ databases">
        <authorList>
            <consortium name="Lawrence Berkeley National Laboratory"/>
            <person name="Steindorff A."/>
            <person name="Hensen N."/>
            <person name="Bonometti L."/>
            <person name="Westerberg I."/>
            <person name="Brannstrom I.O."/>
            <person name="Guillou S."/>
            <person name="Cros-Aarteil S."/>
            <person name="Calhoun S."/>
            <person name="Haridas S."/>
            <person name="Kuo A."/>
            <person name="Mondo S."/>
            <person name="Pangilinan J."/>
            <person name="Riley R."/>
            <person name="Labutti K."/>
            <person name="Andreopoulos B."/>
            <person name="Lipzen A."/>
            <person name="Chen C."/>
            <person name="Yanf M."/>
            <person name="Daum C."/>
            <person name="Ng V."/>
            <person name="Clum A."/>
            <person name="Ohm R."/>
            <person name="Martin F."/>
            <person name="Silar P."/>
            <person name="Natvig D."/>
            <person name="Lalanne C."/>
            <person name="Gautier V."/>
            <person name="Ament-Velasquez S.L."/>
            <person name="Kruys A."/>
            <person name="Hutchinson M.I."/>
            <person name="Powell A.J."/>
            <person name="Barry K."/>
            <person name="Miller A.N."/>
            <person name="Grigoriev I.V."/>
            <person name="Debuchy R."/>
            <person name="Gladieux P."/>
            <person name="Thoren M.H."/>
            <person name="Johannesson H."/>
        </authorList>
    </citation>
    <scope>NUCLEOTIDE SEQUENCE</scope>
    <source>
        <strain evidence="17">CBS 757.83</strain>
    </source>
</reference>
<comment type="caution">
    <text evidence="17">The sequence shown here is derived from an EMBL/GenBank/DDBJ whole genome shotgun (WGS) entry which is preliminary data.</text>
</comment>
<dbReference type="Proteomes" id="UP001305647">
    <property type="component" value="Unassembled WGS sequence"/>
</dbReference>
<evidence type="ECO:0000256" key="13">
    <source>
        <dbReference type="ARBA" id="ARBA00024850"/>
    </source>
</evidence>
<dbReference type="Pfam" id="PF04987">
    <property type="entry name" value="PigN"/>
    <property type="match status" value="1"/>
</dbReference>
<feature type="transmembrane region" description="Helical" evidence="14">
    <location>
        <begin position="589"/>
        <end position="607"/>
    </location>
</feature>
<comment type="pathway">
    <text evidence="2 14">Glycolipid biosynthesis; glycosylphosphatidylinositol-anchor biosynthesis.</text>
</comment>
<dbReference type="AlphaFoldDB" id="A0AAN6T3J8"/>
<keyword evidence="7 14" id="KW-0812">Transmembrane</keyword>
<evidence type="ECO:0000256" key="5">
    <source>
        <dbReference type="ARBA" id="ARBA00022502"/>
    </source>
</evidence>
<feature type="transmembrane region" description="Helical" evidence="14">
    <location>
        <begin position="460"/>
        <end position="484"/>
    </location>
</feature>
<organism evidence="17 18">
    <name type="scientific">Parathielavia hyrcaniae</name>
    <dbReference type="NCBI Taxonomy" id="113614"/>
    <lineage>
        <taxon>Eukaryota</taxon>
        <taxon>Fungi</taxon>
        <taxon>Dikarya</taxon>
        <taxon>Ascomycota</taxon>
        <taxon>Pezizomycotina</taxon>
        <taxon>Sordariomycetes</taxon>
        <taxon>Sordariomycetidae</taxon>
        <taxon>Sordariales</taxon>
        <taxon>Chaetomiaceae</taxon>
        <taxon>Parathielavia</taxon>
    </lineage>
</organism>
<gene>
    <name evidence="17" type="ORF">N658DRAFT_493996</name>
</gene>
<evidence type="ECO:0000256" key="11">
    <source>
        <dbReference type="ARBA" id="ARBA00023180"/>
    </source>
</evidence>
<feature type="transmembrane region" description="Helical" evidence="14">
    <location>
        <begin position="678"/>
        <end position="696"/>
    </location>
</feature>
<evidence type="ECO:0000256" key="3">
    <source>
        <dbReference type="ARBA" id="ARBA00008400"/>
    </source>
</evidence>
<feature type="region of interest" description="Disordered" evidence="15">
    <location>
        <begin position="789"/>
        <end position="833"/>
    </location>
</feature>
<feature type="transmembrane region" description="Helical" evidence="14">
    <location>
        <begin position="921"/>
        <end position="940"/>
    </location>
</feature>
<evidence type="ECO:0000256" key="15">
    <source>
        <dbReference type="SAM" id="MobiDB-lite"/>
    </source>
</evidence>
<keyword evidence="9 14" id="KW-1133">Transmembrane helix</keyword>
<evidence type="ECO:0000256" key="2">
    <source>
        <dbReference type="ARBA" id="ARBA00004687"/>
    </source>
</evidence>